<dbReference type="KEGG" id="erl:AOC36_01670"/>
<name>A0A0X8GYH3_9FIRM</name>
<dbReference type="EMBL" id="CP013213">
    <property type="protein sequence ID" value="AMC92740.1"/>
    <property type="molecule type" value="Genomic_DNA"/>
</dbReference>
<accession>A0A0X8GYH3</accession>
<evidence type="ECO:0000313" key="2">
    <source>
        <dbReference type="Proteomes" id="UP000063781"/>
    </source>
</evidence>
<sequence>MATFICLFTPISVIDLNRAFENQNAVLLEINVDDVHPGTSSTFTYEFDNTMDFEVSLYLIKVETTNNNELTKNIVLRMSQSSMELDHNGTEMNLLIATIDKGDRVKVDFEYSIDPHAGNEIQGLSETYQLEFMIFNGDLDLPDTGNPDVELPTPNPPLILPSTGLEGDNRWPVIALGGVLMGIALLLKERDDEDET</sequence>
<dbReference type="Proteomes" id="UP000063781">
    <property type="component" value="Chromosome"/>
</dbReference>
<dbReference type="STRING" id="1514105.AOC36_01670"/>
<protein>
    <submittedName>
        <fullName evidence="1">Uncharacterized protein</fullName>
    </submittedName>
</protein>
<dbReference type="AlphaFoldDB" id="A0A0X8GYH3"/>
<keyword evidence="2" id="KW-1185">Reference proteome</keyword>
<organism evidence="1 2">
    <name type="scientific">Erysipelothrix larvae</name>
    <dbReference type="NCBI Taxonomy" id="1514105"/>
    <lineage>
        <taxon>Bacteria</taxon>
        <taxon>Bacillati</taxon>
        <taxon>Bacillota</taxon>
        <taxon>Erysipelotrichia</taxon>
        <taxon>Erysipelotrichales</taxon>
        <taxon>Erysipelotrichaceae</taxon>
        <taxon>Erysipelothrix</taxon>
    </lineage>
</organism>
<reference evidence="1 2" key="1">
    <citation type="submission" date="2015-10" db="EMBL/GenBank/DDBJ databases">
        <title>Erysipelothrix larvae sp. LV19 isolated from the larval gut of the rhinoceros beetle, Trypoxylus dichotomus.</title>
        <authorList>
            <person name="Lim S."/>
            <person name="Kim B.-C."/>
        </authorList>
    </citation>
    <scope>NUCLEOTIDE SEQUENCE [LARGE SCALE GENOMIC DNA]</scope>
    <source>
        <strain evidence="1 2">LV19</strain>
    </source>
</reference>
<evidence type="ECO:0000313" key="1">
    <source>
        <dbReference type="EMBL" id="AMC92740.1"/>
    </source>
</evidence>
<proteinExistence type="predicted"/>
<gene>
    <name evidence="1" type="ORF">AOC36_01670</name>
</gene>
<dbReference type="RefSeq" id="WP_067630531.1">
    <property type="nucleotide sequence ID" value="NZ_CP013213.1"/>
</dbReference>